<comment type="caution">
    <text evidence="3">The sequence shown here is derived from an EMBL/GenBank/DDBJ whole genome shotgun (WGS) entry which is preliminary data.</text>
</comment>
<feature type="region of interest" description="Disordered" evidence="1">
    <location>
        <begin position="77"/>
        <end position="122"/>
    </location>
</feature>
<proteinExistence type="predicted"/>
<dbReference type="Proteomes" id="UP000598217">
    <property type="component" value="Unassembled WGS sequence"/>
</dbReference>
<feature type="transmembrane region" description="Helical" evidence="2">
    <location>
        <begin position="22"/>
        <end position="43"/>
    </location>
</feature>
<reference evidence="3 4" key="1">
    <citation type="submission" date="2020-10" db="EMBL/GenBank/DDBJ databases">
        <title>Sequencing the genomes of 1000 actinobacteria strains.</title>
        <authorList>
            <person name="Klenk H.-P."/>
        </authorList>
    </citation>
    <scope>NUCLEOTIDE SEQUENCE [LARGE SCALE GENOMIC DNA]</scope>
    <source>
        <strain evidence="3 4">DSM 45157</strain>
    </source>
</reference>
<gene>
    <name evidence="3" type="ORF">H4W79_003267</name>
</gene>
<dbReference type="EMBL" id="JADBDY010000001">
    <property type="protein sequence ID" value="MBE1459053.1"/>
    <property type="molecule type" value="Genomic_DNA"/>
</dbReference>
<keyword evidence="2" id="KW-1133">Transmembrane helix</keyword>
<evidence type="ECO:0000256" key="2">
    <source>
        <dbReference type="SAM" id="Phobius"/>
    </source>
</evidence>
<name>A0ABR9HJ74_9ACTN</name>
<accession>A0ABR9HJ74</accession>
<sequence length="122" mass="12607">MSDNQPGGQRVPRTEHRATRKAVTAAAIGNAAPVLLLVAESLVQSTGNLYSPAWLVMAAGAVGVLVVWRMRESAGKPLPGAPAIPVPERAPAAVGSLPHPRRGDGSGRSIRGSNVHRLPSDP</sequence>
<evidence type="ECO:0000256" key="1">
    <source>
        <dbReference type="SAM" id="MobiDB-lite"/>
    </source>
</evidence>
<organism evidence="3 4">
    <name type="scientific">Nocardiopsis terrae</name>
    <dbReference type="NCBI Taxonomy" id="372655"/>
    <lineage>
        <taxon>Bacteria</taxon>
        <taxon>Bacillati</taxon>
        <taxon>Actinomycetota</taxon>
        <taxon>Actinomycetes</taxon>
        <taxon>Streptosporangiales</taxon>
        <taxon>Nocardiopsidaceae</taxon>
        <taxon>Nocardiopsis</taxon>
    </lineage>
</organism>
<keyword evidence="4" id="KW-1185">Reference proteome</keyword>
<feature type="transmembrane region" description="Helical" evidence="2">
    <location>
        <begin position="49"/>
        <end position="68"/>
    </location>
</feature>
<keyword evidence="2" id="KW-0812">Transmembrane</keyword>
<evidence type="ECO:0000313" key="4">
    <source>
        <dbReference type="Proteomes" id="UP000598217"/>
    </source>
</evidence>
<keyword evidence="2" id="KW-0472">Membrane</keyword>
<protein>
    <submittedName>
        <fullName evidence="3">Uncharacterized protein</fullName>
    </submittedName>
</protein>
<evidence type="ECO:0000313" key="3">
    <source>
        <dbReference type="EMBL" id="MBE1459053.1"/>
    </source>
</evidence>